<dbReference type="OrthoDB" id="10563605at2759"/>
<reference evidence="2 3" key="1">
    <citation type="journal article" date="2017" name="PLoS Biol.">
        <title>The sea cucumber genome provides insights into morphological evolution and visceral regeneration.</title>
        <authorList>
            <person name="Zhang X."/>
            <person name="Sun L."/>
            <person name="Yuan J."/>
            <person name="Sun Y."/>
            <person name="Gao Y."/>
            <person name="Zhang L."/>
            <person name="Li S."/>
            <person name="Dai H."/>
            <person name="Hamel J.F."/>
            <person name="Liu C."/>
            <person name="Yu Y."/>
            <person name="Liu S."/>
            <person name="Lin W."/>
            <person name="Guo K."/>
            <person name="Jin S."/>
            <person name="Xu P."/>
            <person name="Storey K.B."/>
            <person name="Huan P."/>
            <person name="Zhang T."/>
            <person name="Zhou Y."/>
            <person name="Zhang J."/>
            <person name="Lin C."/>
            <person name="Li X."/>
            <person name="Xing L."/>
            <person name="Huo D."/>
            <person name="Sun M."/>
            <person name="Wang L."/>
            <person name="Mercier A."/>
            <person name="Li F."/>
            <person name="Yang H."/>
            <person name="Xiang J."/>
        </authorList>
    </citation>
    <scope>NUCLEOTIDE SEQUENCE [LARGE SCALE GENOMIC DNA]</scope>
    <source>
        <strain evidence="2">Shaxun</strain>
        <tissue evidence="2">Muscle</tissue>
    </source>
</reference>
<feature type="compositionally biased region" description="Polar residues" evidence="1">
    <location>
        <begin position="63"/>
        <end position="79"/>
    </location>
</feature>
<feature type="compositionally biased region" description="Basic and acidic residues" evidence="1">
    <location>
        <begin position="550"/>
        <end position="565"/>
    </location>
</feature>
<organism evidence="2 3">
    <name type="scientific">Stichopus japonicus</name>
    <name type="common">Sea cucumber</name>
    <dbReference type="NCBI Taxonomy" id="307972"/>
    <lineage>
        <taxon>Eukaryota</taxon>
        <taxon>Metazoa</taxon>
        <taxon>Echinodermata</taxon>
        <taxon>Eleutherozoa</taxon>
        <taxon>Echinozoa</taxon>
        <taxon>Holothuroidea</taxon>
        <taxon>Aspidochirotacea</taxon>
        <taxon>Aspidochirotida</taxon>
        <taxon>Stichopodidae</taxon>
        <taxon>Apostichopus</taxon>
    </lineage>
</organism>
<gene>
    <name evidence="2" type="ORF">BSL78_11694</name>
</gene>
<evidence type="ECO:0000313" key="2">
    <source>
        <dbReference type="EMBL" id="PIK51417.1"/>
    </source>
</evidence>
<feature type="region of interest" description="Disordered" evidence="1">
    <location>
        <begin position="546"/>
        <end position="569"/>
    </location>
</feature>
<accession>A0A2G8KTU4</accession>
<feature type="region of interest" description="Disordered" evidence="1">
    <location>
        <begin position="62"/>
        <end position="81"/>
    </location>
</feature>
<proteinExistence type="predicted"/>
<keyword evidence="3" id="KW-1185">Reference proteome</keyword>
<name>A0A2G8KTU4_STIJA</name>
<dbReference type="Proteomes" id="UP000230750">
    <property type="component" value="Unassembled WGS sequence"/>
</dbReference>
<evidence type="ECO:0000313" key="3">
    <source>
        <dbReference type="Proteomes" id="UP000230750"/>
    </source>
</evidence>
<comment type="caution">
    <text evidence="2">The sequence shown here is derived from an EMBL/GenBank/DDBJ whole genome shotgun (WGS) entry which is preliminary data.</text>
</comment>
<sequence length="1328" mass="151972">MYVFLEVAEYCVKIINKEREAVKLHKEAYDVLKTKDSLISRDVGDYLLRLLEKRHRDCKGKGSFSQLAETKDSPQSGHPSNCEDCMKSFEARKELNSLRSDESLSHEDSRLYLFNILEDPSSCENCNEILLRQEAYQHILESEPLSSEQKKLLLSIFPDGAHCNRCFEVGLHRLKKGTKDEEDICKKLREELEKHDYCKKCKDTLLCMDTYKEITQERRLSEEMRDFISNALSNVEDQWKCEEISNNCITTFWEVSGLKYAGGRLSESSRSRLIEDLKREIPCELCETPMLDDISKALEDCATQIDQIDILKKIIMQNACKGCDMLMDQIKVRKTLQEGKVLSSNLRKILCESILPAATQCKECHQWMDCMTTLKKLQDNSALDQNDQERIKHISDKTKNCQAEGCQATHDGDVNAADEEAKLLIKNIWKAGLECKDCHEKLLHCTDVKIDSMAAKGHQEAVECIKNHLSEEQRTECYVCEGFYVPLDPLILRRLPFDEIAIIPSGCSMEQDLKEFPQASQTRLKEQDLLNETFCYPLVINKKRRKSYDKRKEKGSQQKKGIERDRKRKSFDKCSGMLGEKQAIDAIAQTLQRWSKVHEVPLCILTNYKYSDINNGEGHKSITLSTGEIDIVIFSRHLGIILIEVKAIHAAGTNLKKGLRKAKEQLEKDERVMFEMNRDWLGDKNIPVTLLLALPYTHCSRLRNIGLCHLDSSRIITKCDLLQVKTDVRKLDKFIGIPKTNEFSIQDNDYCRLVERFYGLTHMIEAPYLLSKGIRAVGSEMFCNLLTEDQWTILNSENIPYQALAGDYGTGKSLMLVLKAREIAKEKIRKKEKRAHKSVFMVSCTDITVDGEHINLDQPDLSMRHLKKLTGSESKASPSYFDHIEYFMAKDFLESTPNLKPGIDLAQTLGAAIQCRASEMSELHFFFDEIPLNLLTKFKEFLEELVKNKEGNKLGNSIKTFWFSIATHSFRVDVKNNQDPDWVQSECPKNFNFMYLRQNLRVPFNTKKLHKLFEESMSDGHVDTEMGDIPPGPRPLLYRVPKCVCRMTSAEYVTNPNVNCLNCDCSQIRMTQTLSRLFIKLGVLTVRDQLTAKDKWPGSIVILLTAVTDSKCEKEASKLLIESCKKLNILVEDKICTTSIAMTTLTEEKDTCQKQDQEKDLARVDNQNLHVPHVLTRSLSTGSDNALDFLEGSNISTKPKDESKTTQSTPIKPNILLTNETAFIGCEAWVLIYVDLNAMLHSFSSSKLGFTTCAISRCLSQYVHLTWHDEEAKSTFKKLMESETYKSIVTDSEIEQALNNRPTTLEMFLEQHGIDEEKVELPAEMNEC</sequence>
<evidence type="ECO:0000256" key="1">
    <source>
        <dbReference type="SAM" id="MobiDB-lite"/>
    </source>
</evidence>
<dbReference type="EMBL" id="MRZV01000374">
    <property type="protein sequence ID" value="PIK51417.1"/>
    <property type="molecule type" value="Genomic_DNA"/>
</dbReference>
<protein>
    <submittedName>
        <fullName evidence="2">Uncharacterized protein</fullName>
    </submittedName>
</protein>